<comment type="caution">
    <text evidence="2">The sequence shown here is derived from an EMBL/GenBank/DDBJ whole genome shotgun (WGS) entry which is preliminary data.</text>
</comment>
<feature type="compositionally biased region" description="Basic and acidic residues" evidence="1">
    <location>
        <begin position="57"/>
        <end position="67"/>
    </location>
</feature>
<organism evidence="2">
    <name type="scientific">marine sediment metagenome</name>
    <dbReference type="NCBI Taxonomy" id="412755"/>
    <lineage>
        <taxon>unclassified sequences</taxon>
        <taxon>metagenomes</taxon>
        <taxon>ecological metagenomes</taxon>
    </lineage>
</organism>
<feature type="non-terminal residue" evidence="2">
    <location>
        <position position="1"/>
    </location>
</feature>
<evidence type="ECO:0000313" key="2">
    <source>
        <dbReference type="EMBL" id="KKK91608.1"/>
    </source>
</evidence>
<gene>
    <name evidence="2" type="ORF">LCGC14_2711250</name>
</gene>
<evidence type="ECO:0000256" key="1">
    <source>
        <dbReference type="SAM" id="MobiDB-lite"/>
    </source>
</evidence>
<protein>
    <submittedName>
        <fullName evidence="2">Uncharacterized protein</fullName>
    </submittedName>
</protein>
<dbReference type="EMBL" id="LAZR01048578">
    <property type="protein sequence ID" value="KKK91608.1"/>
    <property type="molecule type" value="Genomic_DNA"/>
</dbReference>
<dbReference type="AlphaFoldDB" id="A0A0F8ZCX2"/>
<feature type="region of interest" description="Disordered" evidence="1">
    <location>
        <begin position="48"/>
        <end position="67"/>
    </location>
</feature>
<accession>A0A0F8ZCX2</accession>
<reference evidence="2" key="1">
    <citation type="journal article" date="2015" name="Nature">
        <title>Complex archaea that bridge the gap between prokaryotes and eukaryotes.</title>
        <authorList>
            <person name="Spang A."/>
            <person name="Saw J.H."/>
            <person name="Jorgensen S.L."/>
            <person name="Zaremba-Niedzwiedzka K."/>
            <person name="Martijn J."/>
            <person name="Lind A.E."/>
            <person name="van Eijk R."/>
            <person name="Schleper C."/>
            <person name="Guy L."/>
            <person name="Ettema T.J."/>
        </authorList>
    </citation>
    <scope>NUCLEOTIDE SEQUENCE</scope>
</reference>
<sequence length="67" mass="7763">TNMSIIIPAGGMKIRKNRPITPTRIIPIQSTTNTNVNQSWQKTFHYGKKPSGSKYWNKRDDKGRFTR</sequence>
<proteinExistence type="predicted"/>
<name>A0A0F8ZCX2_9ZZZZ</name>